<dbReference type="Proteomes" id="UP000181951">
    <property type="component" value="Unassembled WGS sequence"/>
</dbReference>
<evidence type="ECO:0000259" key="2">
    <source>
        <dbReference type="Pfam" id="PF01471"/>
    </source>
</evidence>
<keyword evidence="4" id="KW-1185">Reference proteome</keyword>
<dbReference type="InterPro" id="IPR036366">
    <property type="entry name" value="PGBDSf"/>
</dbReference>
<dbReference type="Gene3D" id="1.10.101.10">
    <property type="entry name" value="PGBD-like superfamily/PGBD"/>
    <property type="match status" value="1"/>
</dbReference>
<feature type="signal peptide" evidence="1">
    <location>
        <begin position="1"/>
        <end position="37"/>
    </location>
</feature>
<protein>
    <submittedName>
        <fullName evidence="3">Lysozyme</fullName>
    </submittedName>
</protein>
<dbReference type="RefSeq" id="WP_075016158.1">
    <property type="nucleotide sequence ID" value="NZ_FODD01000002.1"/>
</dbReference>
<keyword evidence="1" id="KW-0732">Signal</keyword>
<accession>A0A1H8EJD9</accession>
<dbReference type="Pfam" id="PF01471">
    <property type="entry name" value="PG_binding_1"/>
    <property type="match status" value="1"/>
</dbReference>
<reference evidence="3 4" key="1">
    <citation type="submission" date="2016-10" db="EMBL/GenBank/DDBJ databases">
        <authorList>
            <person name="de Groot N.N."/>
        </authorList>
    </citation>
    <scope>NUCLEOTIDE SEQUENCE [LARGE SCALE GENOMIC DNA]</scope>
    <source>
        <strain evidence="3 4">CGMCC 4.2026</strain>
    </source>
</reference>
<dbReference type="STRING" id="310780.SAMN05216267_1002242"/>
<sequence length="137" mass="14264">MASRSLTQPLRRRIAAATVGVLAVGGLTMVASVPAQAASSSLCSYTNAQPEISVGSQGIAVEQAQCELNFAYARAHSTNYGNGSYNGLTVDGDFGGNTEAATKNFQIHCMGATNPNGIIGPNTWSALNYWVAQPTYC</sequence>
<gene>
    <name evidence="3" type="ORF">SAMN05216267_1002242</name>
</gene>
<organism evidence="3 4">
    <name type="scientific">Actinacidiphila rubida</name>
    <dbReference type="NCBI Taxonomy" id="310780"/>
    <lineage>
        <taxon>Bacteria</taxon>
        <taxon>Bacillati</taxon>
        <taxon>Actinomycetota</taxon>
        <taxon>Actinomycetes</taxon>
        <taxon>Kitasatosporales</taxon>
        <taxon>Streptomycetaceae</taxon>
        <taxon>Actinacidiphila</taxon>
    </lineage>
</organism>
<dbReference type="OrthoDB" id="9815541at2"/>
<evidence type="ECO:0000313" key="4">
    <source>
        <dbReference type="Proteomes" id="UP000181951"/>
    </source>
</evidence>
<feature type="chain" id="PRO_5010220296" evidence="1">
    <location>
        <begin position="38"/>
        <end position="137"/>
    </location>
</feature>
<proteinExistence type="predicted"/>
<dbReference type="EMBL" id="FODD01000002">
    <property type="protein sequence ID" value="SEN19609.1"/>
    <property type="molecule type" value="Genomic_DNA"/>
</dbReference>
<dbReference type="InterPro" id="IPR002477">
    <property type="entry name" value="Peptidoglycan-bd-like"/>
</dbReference>
<evidence type="ECO:0000256" key="1">
    <source>
        <dbReference type="SAM" id="SignalP"/>
    </source>
</evidence>
<feature type="domain" description="Peptidoglycan binding-like" evidence="2">
    <location>
        <begin position="84"/>
        <end position="127"/>
    </location>
</feature>
<evidence type="ECO:0000313" key="3">
    <source>
        <dbReference type="EMBL" id="SEN19609.1"/>
    </source>
</evidence>
<dbReference type="AlphaFoldDB" id="A0A1H8EJD9"/>
<dbReference type="SUPFAM" id="SSF47090">
    <property type="entry name" value="PGBD-like"/>
    <property type="match status" value="1"/>
</dbReference>
<dbReference type="InterPro" id="IPR036365">
    <property type="entry name" value="PGBD-like_sf"/>
</dbReference>
<name>A0A1H8EJD9_9ACTN</name>